<feature type="region of interest" description="Disordered" evidence="1">
    <location>
        <begin position="100"/>
        <end position="121"/>
    </location>
</feature>
<evidence type="ECO:0000256" key="1">
    <source>
        <dbReference type="SAM" id="MobiDB-lite"/>
    </source>
</evidence>
<dbReference type="RefSeq" id="WP_345594387.1">
    <property type="nucleotide sequence ID" value="NZ_BAABCQ010000084.1"/>
</dbReference>
<proteinExistence type="predicted"/>
<keyword evidence="3" id="KW-1185">Reference proteome</keyword>
<reference evidence="3" key="1">
    <citation type="journal article" date="2019" name="Int. J. Syst. Evol. Microbiol.">
        <title>The Global Catalogue of Microorganisms (GCM) 10K type strain sequencing project: providing services to taxonomists for standard genome sequencing and annotation.</title>
        <authorList>
            <consortium name="The Broad Institute Genomics Platform"/>
            <consortium name="The Broad Institute Genome Sequencing Center for Infectious Disease"/>
            <person name="Wu L."/>
            <person name="Ma J."/>
        </authorList>
    </citation>
    <scope>NUCLEOTIDE SEQUENCE [LARGE SCALE GENOMIC DNA]</scope>
    <source>
        <strain evidence="3">JCM 17027</strain>
    </source>
</reference>
<gene>
    <name evidence="2" type="ORF">GCM10022384_42270</name>
</gene>
<name>A0ABP7QYN7_9ACTN</name>
<comment type="caution">
    <text evidence="2">The sequence shown here is derived from an EMBL/GenBank/DDBJ whole genome shotgun (WGS) entry which is preliminary data.</text>
</comment>
<accession>A0ABP7QYN7</accession>
<protein>
    <submittedName>
        <fullName evidence="2">Uncharacterized protein</fullName>
    </submittedName>
</protein>
<dbReference type="EMBL" id="BAABCQ010000084">
    <property type="protein sequence ID" value="GAA3989862.1"/>
    <property type="molecule type" value="Genomic_DNA"/>
</dbReference>
<organism evidence="2 3">
    <name type="scientific">Streptomyces marokkonensis</name>
    <dbReference type="NCBI Taxonomy" id="324855"/>
    <lineage>
        <taxon>Bacteria</taxon>
        <taxon>Bacillati</taxon>
        <taxon>Actinomycetota</taxon>
        <taxon>Actinomycetes</taxon>
        <taxon>Kitasatosporales</taxon>
        <taxon>Streptomycetaceae</taxon>
        <taxon>Streptomyces</taxon>
    </lineage>
</organism>
<evidence type="ECO:0000313" key="3">
    <source>
        <dbReference type="Proteomes" id="UP001500034"/>
    </source>
</evidence>
<sequence>MVFDRLDEDHPGHPDFHIAYQMLFAPSVPRAGVLLAVERNRWNPHGRPLGARFAHWYNTRLFHVAVGDARVWTAFVRVVNMVSSPAALFRPAIALKVLAPRTSRRKRTPAPVPRSESTPGT</sequence>
<dbReference type="Proteomes" id="UP001500034">
    <property type="component" value="Unassembled WGS sequence"/>
</dbReference>
<evidence type="ECO:0000313" key="2">
    <source>
        <dbReference type="EMBL" id="GAA3989862.1"/>
    </source>
</evidence>